<proteinExistence type="predicted"/>
<evidence type="ECO:0000313" key="2">
    <source>
        <dbReference type="Proteomes" id="UP000058925"/>
    </source>
</evidence>
<name>A0A654M3G5_9ARCH</name>
<dbReference type="EMBL" id="CP012850">
    <property type="protein sequence ID" value="ALI37630.1"/>
    <property type="molecule type" value="Genomic_DNA"/>
</dbReference>
<evidence type="ECO:0000313" key="1">
    <source>
        <dbReference type="EMBL" id="ALI37630.1"/>
    </source>
</evidence>
<reference evidence="2" key="1">
    <citation type="submission" date="2015-10" db="EMBL/GenBank/DDBJ databases">
        <title>Niche specialization of a soil ammonia-oxidizing archaeon, Candidatus Nitrosocosmicus oleophilus.</title>
        <authorList>
            <person name="Jung M.-Y."/>
            <person name="Rhee S.-K."/>
        </authorList>
    </citation>
    <scope>NUCLEOTIDE SEQUENCE [LARGE SCALE GENOMIC DNA]</scope>
    <source>
        <strain evidence="2">MY3</strain>
    </source>
</reference>
<gene>
    <name evidence="1" type="ORF">NMY3_03447</name>
</gene>
<dbReference type="Proteomes" id="UP000058925">
    <property type="component" value="Chromosome"/>
</dbReference>
<accession>A0A654M3G5</accession>
<organism evidence="1 2">
    <name type="scientific">Candidatus Nitrosocosmicus oleophilus</name>
    <dbReference type="NCBI Taxonomy" id="1353260"/>
    <lineage>
        <taxon>Archaea</taxon>
        <taxon>Nitrososphaerota</taxon>
        <taxon>Nitrososphaeria</taxon>
        <taxon>Nitrososphaerales</taxon>
        <taxon>Nitrososphaeraceae</taxon>
        <taxon>Candidatus Nitrosocosmicus</taxon>
    </lineage>
</organism>
<sequence>MIIIQKPLGLMDLFVSIRQEKRNYAIVACGLLKKNELITFQTG</sequence>
<dbReference type="AlphaFoldDB" id="A0A654M3G5"/>
<dbReference type="KEGG" id="taa:NMY3_03447"/>
<keyword evidence="2" id="KW-1185">Reference proteome</keyword>
<protein>
    <submittedName>
        <fullName evidence="1">Uncharacterized protein</fullName>
    </submittedName>
</protein>